<sequence>MQKFGGIFLVAKALISSGTLIIFSSTIGGGLGTVLVMPTGRSVSLLPLVSVSSFRPDVEYFVFVSVAVSALSLRRPARTHSVS</sequence>
<keyword evidence="1" id="KW-0812">Transmembrane</keyword>
<keyword evidence="3" id="KW-1185">Reference proteome</keyword>
<evidence type="ECO:0000313" key="3">
    <source>
        <dbReference type="Proteomes" id="UP001566132"/>
    </source>
</evidence>
<name>A0ABD1FCF1_HYPHA</name>
<protein>
    <submittedName>
        <fullName evidence="2">Uncharacterized protein</fullName>
    </submittedName>
</protein>
<dbReference type="EMBL" id="JBDJPC010000001">
    <property type="protein sequence ID" value="KAL1516308.1"/>
    <property type="molecule type" value="Genomic_DNA"/>
</dbReference>
<organism evidence="2 3">
    <name type="scientific">Hypothenemus hampei</name>
    <name type="common">Coffee berry borer</name>
    <dbReference type="NCBI Taxonomy" id="57062"/>
    <lineage>
        <taxon>Eukaryota</taxon>
        <taxon>Metazoa</taxon>
        <taxon>Ecdysozoa</taxon>
        <taxon>Arthropoda</taxon>
        <taxon>Hexapoda</taxon>
        <taxon>Insecta</taxon>
        <taxon>Pterygota</taxon>
        <taxon>Neoptera</taxon>
        <taxon>Endopterygota</taxon>
        <taxon>Coleoptera</taxon>
        <taxon>Polyphaga</taxon>
        <taxon>Cucujiformia</taxon>
        <taxon>Curculionidae</taxon>
        <taxon>Scolytinae</taxon>
        <taxon>Hypothenemus</taxon>
    </lineage>
</organism>
<feature type="transmembrane region" description="Helical" evidence="1">
    <location>
        <begin position="20"/>
        <end position="40"/>
    </location>
</feature>
<evidence type="ECO:0000313" key="2">
    <source>
        <dbReference type="EMBL" id="KAL1516308.1"/>
    </source>
</evidence>
<dbReference type="AlphaFoldDB" id="A0ABD1FCF1"/>
<keyword evidence="1" id="KW-1133">Transmembrane helix</keyword>
<proteinExistence type="predicted"/>
<keyword evidence="1" id="KW-0472">Membrane</keyword>
<reference evidence="2 3" key="1">
    <citation type="submission" date="2024-05" db="EMBL/GenBank/DDBJ databases">
        <title>Genetic variation in Jamaican populations of the coffee berry borer (Hypothenemus hampei).</title>
        <authorList>
            <person name="Errbii M."/>
            <person name="Myrie A."/>
        </authorList>
    </citation>
    <scope>NUCLEOTIDE SEQUENCE [LARGE SCALE GENOMIC DNA]</scope>
    <source>
        <strain evidence="2">JA-Hopewell-2020-01-JO</strain>
        <tissue evidence="2">Whole body</tissue>
    </source>
</reference>
<evidence type="ECO:0000256" key="1">
    <source>
        <dbReference type="SAM" id="Phobius"/>
    </source>
</evidence>
<gene>
    <name evidence="2" type="ORF">ABEB36_000227</name>
</gene>
<dbReference type="Proteomes" id="UP001566132">
    <property type="component" value="Unassembled WGS sequence"/>
</dbReference>
<comment type="caution">
    <text evidence="2">The sequence shown here is derived from an EMBL/GenBank/DDBJ whole genome shotgun (WGS) entry which is preliminary data.</text>
</comment>
<accession>A0ABD1FCF1</accession>